<keyword evidence="12 24" id="KW-0472">Membrane</keyword>
<evidence type="ECO:0000256" key="13">
    <source>
        <dbReference type="ARBA" id="ARBA00023137"/>
    </source>
</evidence>
<dbReference type="GO" id="GO:0043235">
    <property type="term" value="C:receptor complex"/>
    <property type="evidence" value="ECO:0007669"/>
    <property type="project" value="TreeGrafter"/>
</dbReference>
<evidence type="ECO:0000259" key="26">
    <source>
        <dbReference type="PROSITE" id="PS50011"/>
    </source>
</evidence>
<feature type="domain" description="Protein kinase" evidence="26">
    <location>
        <begin position="812"/>
        <end position="1179"/>
    </location>
</feature>
<keyword evidence="16" id="KW-0325">Glycoprotein</keyword>
<keyword evidence="5" id="KW-0597">Phosphoprotein</keyword>
<dbReference type="PANTHER" id="PTHR24416">
    <property type="entry name" value="TYROSINE-PROTEIN KINASE RECEPTOR"/>
    <property type="match status" value="1"/>
</dbReference>
<dbReference type="PROSITE" id="PS00240">
    <property type="entry name" value="RECEPTOR_TYR_KIN_III"/>
    <property type="match status" value="1"/>
</dbReference>
<dbReference type="InterPro" id="IPR013151">
    <property type="entry name" value="Immunoglobulin_dom"/>
</dbReference>
<dbReference type="InterPro" id="IPR013783">
    <property type="entry name" value="Ig-like_fold"/>
</dbReference>
<evidence type="ECO:0000256" key="12">
    <source>
        <dbReference type="ARBA" id="ARBA00023136"/>
    </source>
</evidence>
<feature type="domain" description="Ig-like" evidence="27">
    <location>
        <begin position="523"/>
        <end position="614"/>
    </location>
</feature>
<dbReference type="GO" id="GO:0046872">
    <property type="term" value="F:metal ion binding"/>
    <property type="evidence" value="ECO:0007669"/>
    <property type="project" value="UniProtKB-KW"/>
</dbReference>
<evidence type="ECO:0000256" key="5">
    <source>
        <dbReference type="ARBA" id="ARBA00022553"/>
    </source>
</evidence>
<evidence type="ECO:0000256" key="22">
    <source>
        <dbReference type="PIRSR" id="PIRSR000615-4"/>
    </source>
</evidence>
<dbReference type="InterPro" id="IPR003598">
    <property type="entry name" value="Ig_sub2"/>
</dbReference>
<dbReference type="InterPro" id="IPR001824">
    <property type="entry name" value="Tyr_kinase_rcpt_3_CS"/>
</dbReference>
<dbReference type="Gene3D" id="2.60.40.10">
    <property type="entry name" value="Immunoglobulins"/>
    <property type="match status" value="7"/>
</dbReference>
<dbReference type="InterPro" id="IPR001245">
    <property type="entry name" value="Ser-Thr/Tyr_kinase_cat_dom"/>
</dbReference>
<evidence type="ECO:0000256" key="23">
    <source>
        <dbReference type="PROSITE-ProRule" id="PRU10141"/>
    </source>
</evidence>
<keyword evidence="21" id="KW-0460">Magnesium</keyword>
<evidence type="ECO:0000256" key="4">
    <source>
        <dbReference type="ARBA" id="ARBA00022475"/>
    </source>
</evidence>
<accession>A0A835CRX5</accession>
<feature type="binding site" evidence="21">
    <location>
        <position position="1049"/>
    </location>
    <ligand>
        <name>Mg(2+)</name>
        <dbReference type="ChEBI" id="CHEBI:18420"/>
    </ligand>
</feature>
<dbReference type="Pfam" id="PF00047">
    <property type="entry name" value="ig"/>
    <property type="match status" value="1"/>
</dbReference>
<dbReference type="Pfam" id="PF07679">
    <property type="entry name" value="I-set"/>
    <property type="match status" value="2"/>
</dbReference>
<dbReference type="PIRSF" id="PIRSF000615">
    <property type="entry name" value="TyrPK_CSF1-R"/>
    <property type="match status" value="1"/>
</dbReference>
<evidence type="ECO:0000259" key="27">
    <source>
        <dbReference type="PROSITE" id="PS50835"/>
    </source>
</evidence>
<dbReference type="InterPro" id="IPR007110">
    <property type="entry name" value="Ig-like_dom"/>
</dbReference>
<keyword evidence="14" id="KW-1015">Disulfide bond</keyword>
<keyword evidence="10 20" id="KW-0067">ATP-binding</keyword>
<evidence type="ECO:0000313" key="28">
    <source>
        <dbReference type="EMBL" id="KAF7991683.1"/>
    </source>
</evidence>
<dbReference type="PROSITE" id="PS00109">
    <property type="entry name" value="PROTEIN_KINASE_TYR"/>
    <property type="match status" value="1"/>
</dbReference>
<feature type="site" description="Important for interaction with phosphotyrosine-binding proteins" evidence="22">
    <location>
        <position position="1187"/>
    </location>
</feature>
<evidence type="ECO:0000256" key="10">
    <source>
        <dbReference type="ARBA" id="ARBA00022840"/>
    </source>
</evidence>
<feature type="active site" description="Proton acceptor" evidence="19">
    <location>
        <position position="1044"/>
    </location>
</feature>
<dbReference type="PROSITE" id="PS50835">
    <property type="entry name" value="IG_LIKE"/>
    <property type="match status" value="4"/>
</dbReference>
<dbReference type="InterPro" id="IPR000719">
    <property type="entry name" value="Prot_kinase_dom"/>
</dbReference>
<dbReference type="FunFam" id="3.30.200.20:FF:000384">
    <property type="entry name" value="Receptor protein-tyrosine kinase"/>
    <property type="match status" value="1"/>
</dbReference>
<dbReference type="Pfam" id="PF13927">
    <property type="entry name" value="Ig_3"/>
    <property type="match status" value="1"/>
</dbReference>
<feature type="binding site" evidence="20 23">
    <location>
        <position position="846"/>
    </location>
    <ligand>
        <name>ATP</name>
        <dbReference type="ChEBI" id="CHEBI:30616"/>
    </ligand>
</feature>
<dbReference type="PANTHER" id="PTHR24416:SF600">
    <property type="entry name" value="PDGF- AND VEGF-RECEPTOR RELATED, ISOFORM J"/>
    <property type="match status" value="1"/>
</dbReference>
<evidence type="ECO:0000256" key="6">
    <source>
        <dbReference type="ARBA" id="ARBA00022679"/>
    </source>
</evidence>
<keyword evidence="6" id="KW-0808">Transferase</keyword>
<keyword evidence="29" id="KW-1185">Reference proteome</keyword>
<feature type="domain" description="Ig-like" evidence="27">
    <location>
        <begin position="427"/>
        <end position="520"/>
    </location>
</feature>
<dbReference type="GO" id="GO:0004714">
    <property type="term" value="F:transmembrane receptor protein tyrosine kinase activity"/>
    <property type="evidence" value="ECO:0007669"/>
    <property type="project" value="UniProtKB-EC"/>
</dbReference>
<dbReference type="Pfam" id="PF07714">
    <property type="entry name" value="PK_Tyr_Ser-Thr"/>
    <property type="match status" value="1"/>
</dbReference>
<dbReference type="Proteomes" id="UP000639338">
    <property type="component" value="Unassembled WGS sequence"/>
</dbReference>
<organism evidence="28 29">
    <name type="scientific">Aphidius gifuensis</name>
    <name type="common">Parasitoid wasp</name>
    <dbReference type="NCBI Taxonomy" id="684658"/>
    <lineage>
        <taxon>Eukaryota</taxon>
        <taxon>Metazoa</taxon>
        <taxon>Ecdysozoa</taxon>
        <taxon>Arthropoda</taxon>
        <taxon>Hexapoda</taxon>
        <taxon>Insecta</taxon>
        <taxon>Pterygota</taxon>
        <taxon>Neoptera</taxon>
        <taxon>Endopterygota</taxon>
        <taxon>Hymenoptera</taxon>
        <taxon>Apocrita</taxon>
        <taxon>Ichneumonoidea</taxon>
        <taxon>Braconidae</taxon>
        <taxon>Aphidiinae</taxon>
        <taxon>Aphidius</taxon>
    </lineage>
</organism>
<evidence type="ECO:0000256" key="17">
    <source>
        <dbReference type="ARBA" id="ARBA00023319"/>
    </source>
</evidence>
<dbReference type="SUPFAM" id="SSF56112">
    <property type="entry name" value="Protein kinase-like (PK-like)"/>
    <property type="match status" value="1"/>
</dbReference>
<proteinExistence type="predicted"/>
<evidence type="ECO:0000256" key="18">
    <source>
        <dbReference type="ARBA" id="ARBA00051243"/>
    </source>
</evidence>
<keyword evidence="17" id="KW-0393">Immunoglobulin domain</keyword>
<keyword evidence="21" id="KW-0479">Metal-binding</keyword>
<dbReference type="GO" id="GO:0005886">
    <property type="term" value="C:plasma membrane"/>
    <property type="evidence" value="ECO:0007669"/>
    <property type="project" value="UniProtKB-SubCell"/>
</dbReference>
<dbReference type="GO" id="GO:0007169">
    <property type="term" value="P:cell surface receptor protein tyrosine kinase signaling pathway"/>
    <property type="evidence" value="ECO:0007669"/>
    <property type="project" value="InterPro"/>
</dbReference>
<dbReference type="EMBL" id="JACMRX010000004">
    <property type="protein sequence ID" value="KAF7991683.1"/>
    <property type="molecule type" value="Genomic_DNA"/>
</dbReference>
<evidence type="ECO:0000256" key="3">
    <source>
        <dbReference type="ARBA" id="ARBA00022473"/>
    </source>
</evidence>
<evidence type="ECO:0000256" key="1">
    <source>
        <dbReference type="ARBA" id="ARBA00004251"/>
    </source>
</evidence>
<dbReference type="FunFam" id="1.10.510.10:FF:000373">
    <property type="entry name" value="Receptor protein-tyrosine kinase"/>
    <property type="match status" value="1"/>
</dbReference>
<feature type="binding site" evidence="20">
    <location>
        <begin position="819"/>
        <end position="826"/>
    </location>
    <ligand>
        <name>ATP</name>
        <dbReference type="ChEBI" id="CHEBI:30616"/>
    </ligand>
</feature>
<protein>
    <recommendedName>
        <fullName evidence="2">receptor protein-tyrosine kinase</fullName>
        <ecNumber evidence="2">2.7.10.1</ecNumber>
    </recommendedName>
</protein>
<evidence type="ECO:0000256" key="2">
    <source>
        <dbReference type="ARBA" id="ARBA00011902"/>
    </source>
</evidence>
<keyword evidence="7 24" id="KW-0812">Transmembrane</keyword>
<comment type="catalytic activity">
    <reaction evidence="18">
        <text>L-tyrosyl-[protein] + ATP = O-phospho-L-tyrosyl-[protein] + ADP + H(+)</text>
        <dbReference type="Rhea" id="RHEA:10596"/>
        <dbReference type="Rhea" id="RHEA-COMP:10136"/>
        <dbReference type="Rhea" id="RHEA-COMP:20101"/>
        <dbReference type="ChEBI" id="CHEBI:15378"/>
        <dbReference type="ChEBI" id="CHEBI:30616"/>
        <dbReference type="ChEBI" id="CHEBI:46858"/>
        <dbReference type="ChEBI" id="CHEBI:61978"/>
        <dbReference type="ChEBI" id="CHEBI:456216"/>
        <dbReference type="EC" id="2.7.10.1"/>
    </reaction>
</comment>
<dbReference type="InterPro" id="IPR008266">
    <property type="entry name" value="Tyr_kinase_AS"/>
</dbReference>
<dbReference type="Gene3D" id="3.30.200.20">
    <property type="entry name" value="Phosphorylase Kinase, domain 1"/>
    <property type="match status" value="1"/>
</dbReference>
<evidence type="ECO:0000256" key="8">
    <source>
        <dbReference type="ARBA" id="ARBA00022741"/>
    </source>
</evidence>
<feature type="domain" description="Ig-like" evidence="27">
    <location>
        <begin position="215"/>
        <end position="314"/>
    </location>
</feature>
<dbReference type="InterPro" id="IPR013098">
    <property type="entry name" value="Ig_I-set"/>
</dbReference>
<dbReference type="SMART" id="SM00409">
    <property type="entry name" value="IG"/>
    <property type="match status" value="7"/>
</dbReference>
<dbReference type="PROSITE" id="PS00107">
    <property type="entry name" value="PROTEIN_KINASE_ATP"/>
    <property type="match status" value="1"/>
</dbReference>
<keyword evidence="3" id="KW-0217">Developmental protein</keyword>
<evidence type="ECO:0000256" key="14">
    <source>
        <dbReference type="ARBA" id="ARBA00023157"/>
    </source>
</evidence>
<keyword evidence="4" id="KW-1003">Cell membrane</keyword>
<reference evidence="28 29" key="1">
    <citation type="submission" date="2020-08" db="EMBL/GenBank/DDBJ databases">
        <title>Aphidius gifuensis genome sequencing and assembly.</title>
        <authorList>
            <person name="Du Z."/>
        </authorList>
    </citation>
    <scope>NUCLEOTIDE SEQUENCE [LARGE SCALE GENOMIC DNA]</scope>
    <source>
        <strain evidence="28">YNYX2018</strain>
        <tissue evidence="28">Adults</tissue>
    </source>
</reference>
<evidence type="ECO:0000256" key="15">
    <source>
        <dbReference type="ARBA" id="ARBA00023170"/>
    </source>
</evidence>
<feature type="signal peptide" evidence="25">
    <location>
        <begin position="1"/>
        <end position="22"/>
    </location>
</feature>
<dbReference type="InterPro" id="IPR003599">
    <property type="entry name" value="Ig_sub"/>
</dbReference>
<comment type="subcellular location">
    <subcellularLocation>
        <location evidence="1">Cell membrane</location>
        <topology evidence="1">Single-pass type I membrane protein</topology>
    </subcellularLocation>
</comment>
<keyword evidence="9" id="KW-0418">Kinase</keyword>
<keyword evidence="25" id="KW-0732">Signal</keyword>
<keyword evidence="11 24" id="KW-1133">Transmembrane helix</keyword>
<dbReference type="InterPro" id="IPR017441">
    <property type="entry name" value="Protein_kinase_ATP_BS"/>
</dbReference>
<evidence type="ECO:0000256" key="20">
    <source>
        <dbReference type="PIRSR" id="PIRSR000615-2"/>
    </source>
</evidence>
<dbReference type="CDD" id="cd00096">
    <property type="entry name" value="Ig"/>
    <property type="match status" value="1"/>
</dbReference>
<evidence type="ECO:0000256" key="24">
    <source>
        <dbReference type="SAM" id="Phobius"/>
    </source>
</evidence>
<evidence type="ECO:0000256" key="19">
    <source>
        <dbReference type="PIRSR" id="PIRSR000615-1"/>
    </source>
</evidence>
<keyword evidence="8 20" id="KW-0547">Nucleotide-binding</keyword>
<keyword evidence="13" id="KW-0829">Tyrosine-protein kinase</keyword>
<feature type="binding site" evidence="21">
    <location>
        <position position="1062"/>
    </location>
    <ligand>
        <name>Mg(2+)</name>
        <dbReference type="ChEBI" id="CHEBI:18420"/>
    </ligand>
</feature>
<comment type="caution">
    <text evidence="28">The sequence shown here is derived from an EMBL/GenBank/DDBJ whole genome shotgun (WGS) entry which is preliminary data.</text>
</comment>
<keyword evidence="15" id="KW-0675">Receptor</keyword>
<feature type="binding site" evidence="20">
    <location>
        <position position="1048"/>
    </location>
    <ligand>
        <name>ATP</name>
        <dbReference type="ChEBI" id="CHEBI:30616"/>
    </ligand>
</feature>
<evidence type="ECO:0000256" key="7">
    <source>
        <dbReference type="ARBA" id="ARBA00022692"/>
    </source>
</evidence>
<evidence type="ECO:0000256" key="9">
    <source>
        <dbReference type="ARBA" id="ARBA00022777"/>
    </source>
</evidence>
<dbReference type="InterPro" id="IPR050122">
    <property type="entry name" value="RTK"/>
</dbReference>
<dbReference type="SUPFAM" id="SSF48726">
    <property type="entry name" value="Immunoglobulin"/>
    <property type="match status" value="6"/>
</dbReference>
<gene>
    <name evidence="28" type="ORF">HCN44_010484</name>
</gene>
<evidence type="ECO:0000256" key="21">
    <source>
        <dbReference type="PIRSR" id="PIRSR000615-3"/>
    </source>
</evidence>
<evidence type="ECO:0000256" key="11">
    <source>
        <dbReference type="ARBA" id="ARBA00022989"/>
    </source>
</evidence>
<evidence type="ECO:0000256" key="25">
    <source>
        <dbReference type="SAM" id="SignalP"/>
    </source>
</evidence>
<dbReference type="OrthoDB" id="3256376at2759"/>
<dbReference type="EC" id="2.7.10.1" evidence="2"/>
<dbReference type="SMART" id="SM00408">
    <property type="entry name" value="IGc2"/>
    <property type="match status" value="6"/>
</dbReference>
<evidence type="ECO:0000256" key="16">
    <source>
        <dbReference type="ARBA" id="ARBA00023180"/>
    </source>
</evidence>
<dbReference type="GO" id="GO:0005524">
    <property type="term" value="F:ATP binding"/>
    <property type="evidence" value="ECO:0007669"/>
    <property type="project" value="UniProtKB-UniRule"/>
</dbReference>
<dbReference type="PROSITE" id="PS50011">
    <property type="entry name" value="PROTEIN_KINASE_DOM"/>
    <property type="match status" value="1"/>
</dbReference>
<evidence type="ECO:0000313" key="29">
    <source>
        <dbReference type="Proteomes" id="UP000639338"/>
    </source>
</evidence>
<sequence>MFLLNLIKCFVCLVIVVNYTDSYGFGPTIYPDVSEILLNENDPLEIICESSRKMKFYYPSSSSVYHTVSDVEIGESELDDMMILRRNKTVHGDTGWYGCGHDDGDDDGEDSIRWIYVYVKSETHLFVEEDSFKSIHGVISGSLTIPCRPTSPDYQVLLSRDYMPLDQNENIIFNNTLGFTLKNLQLKDSTYYECTITSNNITESNNFHIIVQRAPSLSEPIIIKDPLRHVARGQNLRVNCTTDIEMDIPYDLTWIYPEHNKRISTHIYRKPHVNMTNLVHVTSELQINHVHDDDAGTYICMISTRSGNKTVPMSFIVHDPENQFIHLKTNQYSYQKRDGDTIRWDVFIDAYPTPNIQWFDPMGTVIKGPWPLSDSDKYGINNLETLTTLMITNLQVKDMGVYTVQAKSDDSTIIETLNITLEVHVKPLTQNLENLKTYYMENESVKIHCLAAAFPLPNIMWTFQSNGDPMIDTLTDTVEDSKLTLVNSTVKFQAVSTGDITCTASNYLGSDSVSQTIFLTDVPHGFGIIGPTKKVTIGDSLELMCGVSVYQSTGQIEWLDDNDLPINQSDPRIKISNTKTEYTYRSILSINPVEKIDEKIYKCTAKIINDNKLKSQEYMLYVNEAMKPYFTFTNMNQSESVYKIGKNKLKTIELECNVEGMPEPEITWWKDDVQMNTSDQTPTGICEYVFLNNNQELHIEYLYEKCSGKYLCRAENRLGYCEIYQQIIIKGKEYSKFQIIAVLSALIAALILLIYFFLKMRKERKLRKQLMEAGLTHFEEGALECLNPDLTVDDQAELLPYHKKWEFPRDKLKFGKQLGCGAFGVVMKAEAQGIDPNEPTKIVAVKMVRSSTGATYIRALASELKIMVHLGKHLNVVNLLGACTKNIAKRELLVIVEYCRYGNLHNYLIKHRSQFINQIDPVTGKIDISIGFDILNRSSSVGSNNRIKYAALSFSRSLSVGSSSDRDSVDLSLPHQIDSKGVSMSPDGMVLSNNSVQPGWRSNYRGDYKDKNIKPICTQDLLSWAFQVARGMEYLSQRKVLHGDLAARNILLAEDNIVKICDFGLAKTMYNDDNYKKQGDAPLPIKWMAIESIRDRIFSTQSDVWSFGIVLWEFFTLAETPYPGMEAEKQYLKLIEGYRMEKPEYATNEVYNIMNKCWQAKPLLRPTFTGLVDSIGDLLDESVKMHYVDLNTPYIDMNTMLHDGTNNDYLTMMSAPDHATISSATNDYVNQPIIDINNKDTSYICMSPNSHKTDDSGIFSPREKNNDEIHFKFPSRESQSNLNSDSESEALELSPMLKNEDDDNYLKPINVQARREEFVKQRQAMKLKAEEKDKLNSRDSGYCNTPSNLKIHHDFDSSLSDYKMKKKHKYDMTKVHDNYVNVPTDVDDEKFSQDTPDSFTNPSYIHVANIPHTKI</sequence>
<feature type="domain" description="Ig-like" evidence="27">
    <location>
        <begin position="628"/>
        <end position="716"/>
    </location>
</feature>
<dbReference type="Gene3D" id="1.10.510.10">
    <property type="entry name" value="Transferase(Phosphotransferase) domain 1"/>
    <property type="match status" value="1"/>
</dbReference>
<name>A0A835CRX5_APHGI</name>
<feature type="chain" id="PRO_5032721552" description="receptor protein-tyrosine kinase" evidence="25">
    <location>
        <begin position="23"/>
        <end position="1415"/>
    </location>
</feature>
<feature type="transmembrane region" description="Helical" evidence="24">
    <location>
        <begin position="737"/>
        <end position="758"/>
    </location>
</feature>
<dbReference type="InterPro" id="IPR011009">
    <property type="entry name" value="Kinase-like_dom_sf"/>
</dbReference>
<dbReference type="InterPro" id="IPR036179">
    <property type="entry name" value="Ig-like_dom_sf"/>
</dbReference>